<dbReference type="InterPro" id="IPR036097">
    <property type="entry name" value="HisK_dim/P_sf"/>
</dbReference>
<keyword evidence="4" id="KW-0597">Phosphoprotein</keyword>
<dbReference type="SMART" id="SM00388">
    <property type="entry name" value="HisKA"/>
    <property type="match status" value="1"/>
</dbReference>
<evidence type="ECO:0000313" key="14">
    <source>
        <dbReference type="EMBL" id="ADW17808.1"/>
    </source>
</evidence>
<dbReference type="InterPro" id="IPR003660">
    <property type="entry name" value="HAMP_dom"/>
</dbReference>
<dbReference type="SMART" id="SM00387">
    <property type="entry name" value="HATPase_c"/>
    <property type="match status" value="1"/>
</dbReference>
<dbReference type="AlphaFoldDB" id="A0A7U3YLY1"/>
<keyword evidence="7 14" id="KW-0418">Kinase</keyword>
<dbReference type="FunFam" id="3.30.565.10:FF:000006">
    <property type="entry name" value="Sensor histidine kinase WalK"/>
    <property type="match status" value="1"/>
</dbReference>
<gene>
    <name evidence="14" type="ordered locus">Despr_1656</name>
</gene>
<dbReference type="InterPro" id="IPR003594">
    <property type="entry name" value="HATPase_dom"/>
</dbReference>
<dbReference type="Pfam" id="PF00512">
    <property type="entry name" value="HisKA"/>
    <property type="match status" value="1"/>
</dbReference>
<evidence type="ECO:0000256" key="2">
    <source>
        <dbReference type="ARBA" id="ARBA00004370"/>
    </source>
</evidence>
<organism evidence="14 15">
    <name type="scientific">Desulfobulbus propionicus (strain ATCC 33891 / DSM 2032 / VKM B-1956 / 1pr3)</name>
    <dbReference type="NCBI Taxonomy" id="577650"/>
    <lineage>
        <taxon>Bacteria</taxon>
        <taxon>Pseudomonadati</taxon>
        <taxon>Thermodesulfobacteriota</taxon>
        <taxon>Desulfobulbia</taxon>
        <taxon>Desulfobulbales</taxon>
        <taxon>Desulfobulbaceae</taxon>
        <taxon>Desulfobulbus</taxon>
    </lineage>
</organism>
<accession>A0A7U3YLY1</accession>
<evidence type="ECO:0000256" key="10">
    <source>
        <dbReference type="ARBA" id="ARBA00023136"/>
    </source>
</evidence>
<evidence type="ECO:0000256" key="1">
    <source>
        <dbReference type="ARBA" id="ARBA00000085"/>
    </source>
</evidence>
<dbReference type="EC" id="2.7.13.3" evidence="3"/>
<dbReference type="EMBL" id="CP002364">
    <property type="protein sequence ID" value="ADW17808.1"/>
    <property type="molecule type" value="Genomic_DNA"/>
</dbReference>
<dbReference type="Proteomes" id="UP000006365">
    <property type="component" value="Chromosome"/>
</dbReference>
<dbReference type="PROSITE" id="PS50885">
    <property type="entry name" value="HAMP"/>
    <property type="match status" value="1"/>
</dbReference>
<dbReference type="Gene3D" id="3.30.565.10">
    <property type="entry name" value="Histidine kinase-like ATPase, C-terminal domain"/>
    <property type="match status" value="1"/>
</dbReference>
<dbReference type="Pfam" id="PF02518">
    <property type="entry name" value="HATPase_c"/>
    <property type="match status" value="1"/>
</dbReference>
<dbReference type="InterPro" id="IPR050428">
    <property type="entry name" value="TCS_sensor_his_kinase"/>
</dbReference>
<evidence type="ECO:0000259" key="13">
    <source>
        <dbReference type="PROSITE" id="PS50885"/>
    </source>
</evidence>
<sequence length="486" mass="54724">MKTPLTLGIRYRLFFAFLAAACCVIVSMFVVTRISFERGAFRYVHLVEKERLELLARTLEQFYAEKKQWNFLEQEPTTWMELVAGSRPLHHPLFKLHKRMGALVDGHGPSLQLEPPPPPLPKGEQIFELRVLLLDADKHRLYGPAEPWPQPPFLLPLNTGERKIGYLGLIPPRILADVRVRQFVREQHHALIVIALCIAAGAALLSIPLAGRLVRRITALAAATNRLASGYYDIRVPVETSDELGQLARDFNRLAQTLHRNEQLRRRWVADISHELRTPLSVLRAEIEAIQDGVRQWTPQTMEHLHGEILHLSRLVDDLYKLALADIGALTYRKEQLDLTALVAQVVLAFRERFEAHRLHLDYTEPNRPLVVFADAERLRQLLANLLHNALRYTDAGGTLRVRLTEEGGCVLLRLSDSAPGVPDEALERLFERLYRVEGSRSRAHGGAGLGLALCKSIVEGHGGTIRAAHSDLGGLEIRITLPTNG</sequence>
<proteinExistence type="predicted"/>
<keyword evidence="15" id="KW-1185">Reference proteome</keyword>
<feature type="domain" description="Histidine kinase" evidence="12">
    <location>
        <begin position="271"/>
        <end position="486"/>
    </location>
</feature>
<dbReference type="InterPro" id="IPR005467">
    <property type="entry name" value="His_kinase_dom"/>
</dbReference>
<keyword evidence="9" id="KW-0902">Two-component regulatory system</keyword>
<dbReference type="Gene3D" id="6.10.340.10">
    <property type="match status" value="1"/>
</dbReference>
<dbReference type="PRINTS" id="PR00344">
    <property type="entry name" value="BCTRLSENSOR"/>
</dbReference>
<keyword evidence="5" id="KW-0808">Transferase</keyword>
<evidence type="ECO:0000256" key="11">
    <source>
        <dbReference type="SAM" id="Phobius"/>
    </source>
</evidence>
<evidence type="ECO:0000256" key="7">
    <source>
        <dbReference type="ARBA" id="ARBA00022777"/>
    </source>
</evidence>
<dbReference type="RefSeq" id="WP_015724349.1">
    <property type="nucleotide sequence ID" value="NC_014972.1"/>
</dbReference>
<dbReference type="SUPFAM" id="SSF55874">
    <property type="entry name" value="ATPase domain of HSP90 chaperone/DNA topoisomerase II/histidine kinase"/>
    <property type="match status" value="1"/>
</dbReference>
<reference evidence="14 15" key="1">
    <citation type="journal article" date="2011" name="Stand. Genomic Sci.">
        <title>Complete genome sequence of Desulfobulbus propionicus type strain (1pr3).</title>
        <authorList>
            <person name="Pagani I."/>
            <person name="Lapidus A."/>
            <person name="Nolan M."/>
            <person name="Lucas S."/>
            <person name="Hammon N."/>
            <person name="Deshpande S."/>
            <person name="Cheng J.F."/>
            <person name="Chertkov O."/>
            <person name="Davenport K."/>
            <person name="Tapia R."/>
            <person name="Han C."/>
            <person name="Goodwin L."/>
            <person name="Pitluck S."/>
            <person name="Liolios K."/>
            <person name="Mavromatis K."/>
            <person name="Ivanova N."/>
            <person name="Mikhailova N."/>
            <person name="Pati A."/>
            <person name="Chen A."/>
            <person name="Palaniappan K."/>
            <person name="Land M."/>
            <person name="Hauser L."/>
            <person name="Chang Y.J."/>
            <person name="Jeffries C.D."/>
            <person name="Detter J.C."/>
            <person name="Brambilla E."/>
            <person name="Kannan K.P."/>
            <person name="Djao O.D."/>
            <person name="Rohde M."/>
            <person name="Pukall R."/>
            <person name="Spring S."/>
            <person name="Goker M."/>
            <person name="Sikorski J."/>
            <person name="Woyke T."/>
            <person name="Bristow J."/>
            <person name="Eisen J.A."/>
            <person name="Markowitz V."/>
            <person name="Hugenholtz P."/>
            <person name="Kyrpides N.C."/>
            <person name="Klenk H.P."/>
        </authorList>
    </citation>
    <scope>NUCLEOTIDE SEQUENCE [LARGE SCALE GENOMIC DNA]</scope>
    <source>
        <strain evidence="15">ATCC 33891 / DSM 2032 / 1pr3</strain>
    </source>
</reference>
<dbReference type="GO" id="GO:0005886">
    <property type="term" value="C:plasma membrane"/>
    <property type="evidence" value="ECO:0007669"/>
    <property type="project" value="TreeGrafter"/>
</dbReference>
<dbReference type="SUPFAM" id="SSF158472">
    <property type="entry name" value="HAMP domain-like"/>
    <property type="match status" value="1"/>
</dbReference>
<feature type="transmembrane region" description="Helical" evidence="11">
    <location>
        <begin position="12"/>
        <end position="32"/>
    </location>
</feature>
<dbReference type="KEGG" id="dpr:Despr_1656"/>
<dbReference type="Gene3D" id="1.10.287.130">
    <property type="match status" value="1"/>
</dbReference>
<feature type="transmembrane region" description="Helical" evidence="11">
    <location>
        <begin position="189"/>
        <end position="210"/>
    </location>
</feature>
<dbReference type="PANTHER" id="PTHR45436">
    <property type="entry name" value="SENSOR HISTIDINE KINASE YKOH"/>
    <property type="match status" value="1"/>
</dbReference>
<evidence type="ECO:0000256" key="5">
    <source>
        <dbReference type="ARBA" id="ARBA00022679"/>
    </source>
</evidence>
<dbReference type="Pfam" id="PF00672">
    <property type="entry name" value="HAMP"/>
    <property type="match status" value="1"/>
</dbReference>
<evidence type="ECO:0000259" key="12">
    <source>
        <dbReference type="PROSITE" id="PS50109"/>
    </source>
</evidence>
<keyword evidence="8 11" id="KW-1133">Transmembrane helix</keyword>
<dbReference type="SUPFAM" id="SSF47384">
    <property type="entry name" value="Homodimeric domain of signal transducing histidine kinase"/>
    <property type="match status" value="1"/>
</dbReference>
<evidence type="ECO:0000313" key="15">
    <source>
        <dbReference type="Proteomes" id="UP000006365"/>
    </source>
</evidence>
<evidence type="ECO:0000256" key="9">
    <source>
        <dbReference type="ARBA" id="ARBA00023012"/>
    </source>
</evidence>
<name>A0A7U3YLY1_DESPD</name>
<protein>
    <recommendedName>
        <fullName evidence="3">histidine kinase</fullName>
        <ecNumber evidence="3">2.7.13.3</ecNumber>
    </recommendedName>
</protein>
<keyword evidence="6 11" id="KW-0812">Transmembrane</keyword>
<evidence type="ECO:0000256" key="6">
    <source>
        <dbReference type="ARBA" id="ARBA00022692"/>
    </source>
</evidence>
<comment type="subcellular location">
    <subcellularLocation>
        <location evidence="2">Membrane</location>
    </subcellularLocation>
</comment>
<keyword evidence="10 11" id="KW-0472">Membrane</keyword>
<dbReference type="SMART" id="SM00304">
    <property type="entry name" value="HAMP"/>
    <property type="match status" value="1"/>
</dbReference>
<dbReference type="PANTHER" id="PTHR45436:SF5">
    <property type="entry name" value="SENSOR HISTIDINE KINASE TRCS"/>
    <property type="match status" value="1"/>
</dbReference>
<dbReference type="CDD" id="cd06225">
    <property type="entry name" value="HAMP"/>
    <property type="match status" value="1"/>
</dbReference>
<evidence type="ECO:0000256" key="8">
    <source>
        <dbReference type="ARBA" id="ARBA00022989"/>
    </source>
</evidence>
<comment type="catalytic activity">
    <reaction evidence="1">
        <text>ATP + protein L-histidine = ADP + protein N-phospho-L-histidine.</text>
        <dbReference type="EC" id="2.7.13.3"/>
    </reaction>
</comment>
<dbReference type="InterPro" id="IPR036890">
    <property type="entry name" value="HATPase_C_sf"/>
</dbReference>
<dbReference type="InterPro" id="IPR003661">
    <property type="entry name" value="HisK_dim/P_dom"/>
</dbReference>
<dbReference type="GO" id="GO:0000155">
    <property type="term" value="F:phosphorelay sensor kinase activity"/>
    <property type="evidence" value="ECO:0007669"/>
    <property type="project" value="InterPro"/>
</dbReference>
<dbReference type="CDD" id="cd00082">
    <property type="entry name" value="HisKA"/>
    <property type="match status" value="1"/>
</dbReference>
<evidence type="ECO:0000256" key="3">
    <source>
        <dbReference type="ARBA" id="ARBA00012438"/>
    </source>
</evidence>
<dbReference type="InterPro" id="IPR004358">
    <property type="entry name" value="Sig_transdc_His_kin-like_C"/>
</dbReference>
<dbReference type="PROSITE" id="PS50109">
    <property type="entry name" value="HIS_KIN"/>
    <property type="match status" value="1"/>
</dbReference>
<evidence type="ECO:0000256" key="4">
    <source>
        <dbReference type="ARBA" id="ARBA00022553"/>
    </source>
</evidence>
<feature type="domain" description="HAMP" evidence="13">
    <location>
        <begin position="211"/>
        <end position="263"/>
    </location>
</feature>